<keyword evidence="2 6" id="KW-0349">Heme</keyword>
<dbReference type="GO" id="GO:0030313">
    <property type="term" value="C:cell envelope"/>
    <property type="evidence" value="ECO:0007669"/>
    <property type="project" value="UniProtKB-SubCell"/>
</dbReference>
<protein>
    <submittedName>
        <fullName evidence="9">Cytochrome c peroxidase</fullName>
    </submittedName>
</protein>
<reference evidence="10" key="1">
    <citation type="submission" date="2016-10" db="EMBL/GenBank/DDBJ databases">
        <authorList>
            <person name="Varghese N."/>
            <person name="Submissions S."/>
        </authorList>
    </citation>
    <scope>NUCLEOTIDE SEQUENCE [LARGE SCALE GENOMIC DNA]</scope>
    <source>
        <strain evidence="10">DSM 26893</strain>
    </source>
</reference>
<dbReference type="InterPro" id="IPR004852">
    <property type="entry name" value="Di-haem_cyt_c_peroxidsae"/>
</dbReference>
<keyword evidence="3 6" id="KW-0479">Metal-binding</keyword>
<keyword evidence="5 6" id="KW-0408">Iron</keyword>
<feature type="domain" description="Cytochrome c" evidence="8">
    <location>
        <begin position="282"/>
        <end position="443"/>
    </location>
</feature>
<feature type="domain" description="Cytochrome c" evidence="8">
    <location>
        <begin position="64"/>
        <end position="234"/>
    </location>
</feature>
<evidence type="ECO:0000256" key="5">
    <source>
        <dbReference type="ARBA" id="ARBA00023004"/>
    </source>
</evidence>
<evidence type="ECO:0000256" key="6">
    <source>
        <dbReference type="PROSITE-ProRule" id="PRU00433"/>
    </source>
</evidence>
<dbReference type="SUPFAM" id="SSF46626">
    <property type="entry name" value="Cytochrome c"/>
    <property type="match status" value="2"/>
</dbReference>
<sequence>MSAGFFLPAPARHGATRLTAPRAHSTVAAMLRLACFALSLATPLAAADLPPPLDPDDFPRHPAAEVKLGQLLFYDPILSGSRTVSCATCHHPRFATGDGVSLGIGDGGTGLGPDRVADPDNPPEQRIPRNAPGLFNLGHPGVTVLFHDGRIEVDETRPGGLRTPLGQDMVAGFDSLLSAQTMFPVLSPDEMAGHYTENDVAQLVRQGRLTGPDGAWETIAARVAGIPEYAAMFAEAYPEIAAGQPIDFTDISDAIAAFMNFEWRATDSAFDAALRDESPLTGAAAEGMELFYGDAGCADCHAGPLMTDNAFHAMGAPQIGPGKAARFESHQQDTGRMRVTGAADDAYAFRTPMLRNVTRTGPWGHAGAHSDLRAFLRNHADPATALDRYDDAPTLPRLENIAPDDWALDNPAERAAIAAAARPGRLLDANDLDALLAFLESLTDPASLTGRLGIPEHVPSGLAIER</sequence>
<dbReference type="GO" id="GO:0009055">
    <property type="term" value="F:electron transfer activity"/>
    <property type="evidence" value="ECO:0007669"/>
    <property type="project" value="InterPro"/>
</dbReference>
<gene>
    <name evidence="9" type="ORF">SAMN04488011_10622</name>
</gene>
<evidence type="ECO:0000256" key="1">
    <source>
        <dbReference type="ARBA" id="ARBA00004196"/>
    </source>
</evidence>
<dbReference type="GO" id="GO:0004130">
    <property type="term" value="F:cytochrome-c peroxidase activity"/>
    <property type="evidence" value="ECO:0007669"/>
    <property type="project" value="TreeGrafter"/>
</dbReference>
<dbReference type="Proteomes" id="UP000199372">
    <property type="component" value="Unassembled WGS sequence"/>
</dbReference>
<dbReference type="EMBL" id="FOCM01000006">
    <property type="protein sequence ID" value="SEN74406.1"/>
    <property type="molecule type" value="Genomic_DNA"/>
</dbReference>
<evidence type="ECO:0000256" key="3">
    <source>
        <dbReference type="ARBA" id="ARBA00022723"/>
    </source>
</evidence>
<dbReference type="AlphaFoldDB" id="A0A1H8J286"/>
<evidence type="ECO:0000313" key="10">
    <source>
        <dbReference type="Proteomes" id="UP000199372"/>
    </source>
</evidence>
<dbReference type="PANTHER" id="PTHR30600">
    <property type="entry name" value="CYTOCHROME C PEROXIDASE-RELATED"/>
    <property type="match status" value="1"/>
</dbReference>
<keyword evidence="10" id="KW-1185">Reference proteome</keyword>
<keyword evidence="7" id="KW-0732">Signal</keyword>
<comment type="subcellular location">
    <subcellularLocation>
        <location evidence="1">Cell envelope</location>
    </subcellularLocation>
</comment>
<dbReference type="InterPro" id="IPR051395">
    <property type="entry name" value="Cytochrome_c_Peroxidase/MauG"/>
</dbReference>
<accession>A0A1H8J286</accession>
<dbReference type="PROSITE" id="PS51007">
    <property type="entry name" value="CYTC"/>
    <property type="match status" value="2"/>
</dbReference>
<dbReference type="Gene3D" id="1.10.760.10">
    <property type="entry name" value="Cytochrome c-like domain"/>
    <property type="match status" value="2"/>
</dbReference>
<dbReference type="InterPro" id="IPR036909">
    <property type="entry name" value="Cyt_c-like_dom_sf"/>
</dbReference>
<feature type="chain" id="PRO_5011474456" evidence="7">
    <location>
        <begin position="47"/>
        <end position="466"/>
    </location>
</feature>
<dbReference type="GO" id="GO:0020037">
    <property type="term" value="F:heme binding"/>
    <property type="evidence" value="ECO:0007669"/>
    <property type="project" value="InterPro"/>
</dbReference>
<feature type="signal peptide" evidence="7">
    <location>
        <begin position="1"/>
        <end position="46"/>
    </location>
</feature>
<keyword evidence="4" id="KW-0560">Oxidoreductase</keyword>
<evidence type="ECO:0000256" key="2">
    <source>
        <dbReference type="ARBA" id="ARBA00022617"/>
    </source>
</evidence>
<evidence type="ECO:0000313" key="9">
    <source>
        <dbReference type="EMBL" id="SEN74406.1"/>
    </source>
</evidence>
<evidence type="ECO:0000259" key="8">
    <source>
        <dbReference type="PROSITE" id="PS51007"/>
    </source>
</evidence>
<keyword evidence="9" id="KW-0575">Peroxidase</keyword>
<dbReference type="Pfam" id="PF03150">
    <property type="entry name" value="CCP_MauG"/>
    <property type="match status" value="1"/>
</dbReference>
<dbReference type="InterPro" id="IPR009056">
    <property type="entry name" value="Cyt_c-like_dom"/>
</dbReference>
<proteinExistence type="predicted"/>
<evidence type="ECO:0000256" key="4">
    <source>
        <dbReference type="ARBA" id="ARBA00023002"/>
    </source>
</evidence>
<organism evidence="9 10">
    <name type="scientific">Palleronia pelagia</name>
    <dbReference type="NCBI Taxonomy" id="387096"/>
    <lineage>
        <taxon>Bacteria</taxon>
        <taxon>Pseudomonadati</taxon>
        <taxon>Pseudomonadota</taxon>
        <taxon>Alphaproteobacteria</taxon>
        <taxon>Rhodobacterales</taxon>
        <taxon>Roseobacteraceae</taxon>
        <taxon>Palleronia</taxon>
    </lineage>
</organism>
<dbReference type="GO" id="GO:0046872">
    <property type="term" value="F:metal ion binding"/>
    <property type="evidence" value="ECO:0007669"/>
    <property type="project" value="UniProtKB-KW"/>
</dbReference>
<evidence type="ECO:0000256" key="7">
    <source>
        <dbReference type="SAM" id="SignalP"/>
    </source>
</evidence>
<name>A0A1H8J286_9RHOB</name>